<feature type="transmembrane region" description="Helical" evidence="1">
    <location>
        <begin position="12"/>
        <end position="38"/>
    </location>
</feature>
<gene>
    <name evidence="2" type="ORF">BU26DRAFT_518682</name>
</gene>
<dbReference type="EMBL" id="ML987194">
    <property type="protein sequence ID" value="KAF2250266.1"/>
    <property type="molecule type" value="Genomic_DNA"/>
</dbReference>
<accession>A0A6A6IIR6</accession>
<evidence type="ECO:0000313" key="2">
    <source>
        <dbReference type="EMBL" id="KAF2250266.1"/>
    </source>
</evidence>
<dbReference type="Proteomes" id="UP000800094">
    <property type="component" value="Unassembled WGS sequence"/>
</dbReference>
<keyword evidence="1" id="KW-0472">Membrane</keyword>
<protein>
    <submittedName>
        <fullName evidence="2">Uncharacterized protein</fullName>
    </submittedName>
</protein>
<name>A0A6A6IIR6_9PLEO</name>
<reference evidence="2" key="1">
    <citation type="journal article" date="2020" name="Stud. Mycol.">
        <title>101 Dothideomycetes genomes: a test case for predicting lifestyles and emergence of pathogens.</title>
        <authorList>
            <person name="Haridas S."/>
            <person name="Albert R."/>
            <person name="Binder M."/>
            <person name="Bloem J."/>
            <person name="Labutti K."/>
            <person name="Salamov A."/>
            <person name="Andreopoulos B."/>
            <person name="Baker S."/>
            <person name="Barry K."/>
            <person name="Bills G."/>
            <person name="Bluhm B."/>
            <person name="Cannon C."/>
            <person name="Castanera R."/>
            <person name="Culley D."/>
            <person name="Daum C."/>
            <person name="Ezra D."/>
            <person name="Gonzalez J."/>
            <person name="Henrissat B."/>
            <person name="Kuo A."/>
            <person name="Liang C."/>
            <person name="Lipzen A."/>
            <person name="Lutzoni F."/>
            <person name="Magnuson J."/>
            <person name="Mondo S."/>
            <person name="Nolan M."/>
            <person name="Ohm R."/>
            <person name="Pangilinan J."/>
            <person name="Park H.-J."/>
            <person name="Ramirez L."/>
            <person name="Alfaro M."/>
            <person name="Sun H."/>
            <person name="Tritt A."/>
            <person name="Yoshinaga Y."/>
            <person name="Zwiers L.-H."/>
            <person name="Turgeon B."/>
            <person name="Goodwin S."/>
            <person name="Spatafora J."/>
            <person name="Crous P."/>
            <person name="Grigoriev I."/>
        </authorList>
    </citation>
    <scope>NUCLEOTIDE SEQUENCE</scope>
    <source>
        <strain evidence="2">CBS 122368</strain>
    </source>
</reference>
<dbReference type="AlphaFoldDB" id="A0A6A6IIR6"/>
<proteinExistence type="predicted"/>
<organism evidence="2 3">
    <name type="scientific">Trematosphaeria pertusa</name>
    <dbReference type="NCBI Taxonomy" id="390896"/>
    <lineage>
        <taxon>Eukaryota</taxon>
        <taxon>Fungi</taxon>
        <taxon>Dikarya</taxon>
        <taxon>Ascomycota</taxon>
        <taxon>Pezizomycotina</taxon>
        <taxon>Dothideomycetes</taxon>
        <taxon>Pleosporomycetidae</taxon>
        <taxon>Pleosporales</taxon>
        <taxon>Massarineae</taxon>
        <taxon>Trematosphaeriaceae</taxon>
        <taxon>Trematosphaeria</taxon>
    </lineage>
</organism>
<keyword evidence="1" id="KW-0812">Transmembrane</keyword>
<sequence length="136" mass="14954">MLPHPLYPFSGFLYFLLLCVLALHSLLFITHLFSFFYYSPRQCPSERSGALHTSALRPSSEPCQQRENCTDVLVPSPSPRKFTSLFGGSPTPLPSGMWTTSWGSGGRDSLSSGQWGAFGRTACLRAAVAYARTDTK</sequence>
<evidence type="ECO:0000313" key="3">
    <source>
        <dbReference type="Proteomes" id="UP000800094"/>
    </source>
</evidence>
<dbReference type="RefSeq" id="XP_033685270.1">
    <property type="nucleotide sequence ID" value="XM_033828872.1"/>
</dbReference>
<dbReference type="GeneID" id="54582202"/>
<keyword evidence="1" id="KW-1133">Transmembrane helix</keyword>
<keyword evidence="3" id="KW-1185">Reference proteome</keyword>
<evidence type="ECO:0000256" key="1">
    <source>
        <dbReference type="SAM" id="Phobius"/>
    </source>
</evidence>